<sequence>MPPKAKSKNTPNQHDKRHENGLAPPGKRVTKQRSTGQLNGLGNGKPTSTITPPALPSTGLNSGFRFSLPADSNRSSIANSTTTTTASTSSSSTAIPIAARNNSIVDVARKPAVSLEGQALRERTSSDVTVEEMDVYGELGRDSLYEHSALLAGDSAAYRRNSIYAAGSLSTFSTILASYPLRDAICILIFLLCLPPSLVVVVQCLFASLNFVPPTAGLSLSTLSNIKEIFNSSNVGYPAVATLLFVDLVFWVLWLPLWKPIQGIILDLSQAVIAISLSGPAASNVGPTYSIATCAIAVCMVHVLRYRAIHLTALDYLRSVIHKVGINSQFDMPFFATSFYSSSAIERGWPFTIVRTILGIHIFAQGITTCIRHTLVKANEKDADLTLPKVDPEQTSAADTTSSRLNLAATDMVQQPHTAPSTDGRPPGPSPALRGSFRDSNHKKKRKQANQVRNQQPLWAAIASTKVTFVKEMEQRDVADDAREAAVTDNTTTSTLANTTNHTTTSPLTNTPNAIDRIWIYEVRDTEIHFGVDLSVPSATATSEGQCKADTLPSTIDRLKPFFIRVNGATWSSTRIHAMPASESASLQAPHHFIGEIFGLAPLSSYRCEVVSIARMTPLCSASLITRAAPTAEQVNAAPPPPQHPTLRPSSPKTTLKQSIQSAETKLSDARNRARKAKKDQRAAHAHVKNEISKFRSALDNSSANDEKHERRLLQISQHKKQAEEATAELKTQIDSFGETPAAEQAKYTAKKGVYNLALQAKKAATQDLDSTKAGLEKDLNSVKSEISSAEERSEKLKAKITQRAQEVENMQIKQQADLAAQQKRDTDRGHMYLGRQNKEQEIRYMISSLEHEMQTHSRKAQEVWHEISALQHWPGQAHPSYPSGNNFASPSPPDSLSSNGAMNGNNVLPSSSHNSNGFSSNGTYPHQAFQPSLLSAAPLSTSSFAPRGRSSSMLSQYSGFTDNGDDTAIPPEHQQQPRHPNTWPYPTPDNINRKASDGEASSENTSGGGSLTNGSTNGSNSPRPDAKPFIPATVVGRKLESPGTIGSGR</sequence>
<feature type="region of interest" description="Disordered" evidence="2">
    <location>
        <begin position="941"/>
        <end position="1050"/>
    </location>
</feature>
<feature type="region of interest" description="Disordered" evidence="2">
    <location>
        <begin position="415"/>
        <end position="457"/>
    </location>
</feature>
<gene>
    <name evidence="5" type="ORF">K489DRAFT_377469</name>
</gene>
<name>A0A6J3MDL3_9PEZI</name>
<evidence type="ECO:0000256" key="2">
    <source>
        <dbReference type="SAM" id="MobiDB-lite"/>
    </source>
</evidence>
<keyword evidence="4" id="KW-1185">Reference proteome</keyword>
<reference evidence="5" key="3">
    <citation type="submission" date="2025-08" db="UniProtKB">
        <authorList>
            <consortium name="RefSeq"/>
        </authorList>
    </citation>
    <scope>IDENTIFICATION</scope>
    <source>
        <strain evidence="5">CBS 342.82</strain>
    </source>
</reference>
<evidence type="ECO:0000256" key="3">
    <source>
        <dbReference type="SAM" id="Phobius"/>
    </source>
</evidence>
<feature type="compositionally biased region" description="Polar residues" evidence="2">
    <location>
        <begin position="883"/>
        <end position="910"/>
    </location>
</feature>
<keyword evidence="3" id="KW-1133">Transmembrane helix</keyword>
<keyword evidence="3" id="KW-0812">Transmembrane</keyword>
<feature type="compositionally biased region" description="Polar residues" evidence="2">
    <location>
        <begin position="32"/>
        <end position="51"/>
    </location>
</feature>
<dbReference type="RefSeq" id="XP_033461973.1">
    <property type="nucleotide sequence ID" value="XM_033604162.1"/>
</dbReference>
<proteinExistence type="predicted"/>
<feature type="region of interest" description="Disordered" evidence="2">
    <location>
        <begin position="1"/>
        <end position="89"/>
    </location>
</feature>
<reference evidence="5" key="1">
    <citation type="submission" date="2020-01" db="EMBL/GenBank/DDBJ databases">
        <authorList>
            <consortium name="DOE Joint Genome Institute"/>
            <person name="Haridas S."/>
            <person name="Albert R."/>
            <person name="Binder M."/>
            <person name="Bloem J."/>
            <person name="Labutti K."/>
            <person name="Salamov A."/>
            <person name="Andreopoulos B."/>
            <person name="Baker S.E."/>
            <person name="Barry K."/>
            <person name="Bills G."/>
            <person name="Bluhm B.H."/>
            <person name="Cannon C."/>
            <person name="Castanera R."/>
            <person name="Culley D.E."/>
            <person name="Daum C."/>
            <person name="Ezra D."/>
            <person name="Gonzalez J.B."/>
            <person name="Henrissat B."/>
            <person name="Kuo A."/>
            <person name="Liang C."/>
            <person name="Lipzen A."/>
            <person name="Lutzoni F."/>
            <person name="Magnuson J."/>
            <person name="Mondo S."/>
            <person name="Nolan M."/>
            <person name="Ohm R."/>
            <person name="Pangilinan J."/>
            <person name="Park H.-J."/>
            <person name="Ramirez L."/>
            <person name="Alfaro M."/>
            <person name="Sun H."/>
            <person name="Tritt A."/>
            <person name="Yoshinaga Y."/>
            <person name="Zwiers L.-H."/>
            <person name="Turgeon B.G."/>
            <person name="Goodwin S.B."/>
            <person name="Spatafora J.W."/>
            <person name="Crous P.W."/>
            <person name="Grigoriev I.V."/>
        </authorList>
    </citation>
    <scope>NUCLEOTIDE SEQUENCE</scope>
    <source>
        <strain evidence="5">CBS 342.82</strain>
    </source>
</reference>
<keyword evidence="3" id="KW-0472">Membrane</keyword>
<accession>A0A6J3MDL3</accession>
<reference evidence="5" key="2">
    <citation type="submission" date="2020-04" db="EMBL/GenBank/DDBJ databases">
        <authorList>
            <consortium name="NCBI Genome Project"/>
        </authorList>
    </citation>
    <scope>NUCLEOTIDE SEQUENCE</scope>
    <source>
        <strain evidence="5">CBS 342.82</strain>
    </source>
</reference>
<feature type="region of interest" description="Disordered" evidence="2">
    <location>
        <begin position="634"/>
        <end position="691"/>
    </location>
</feature>
<evidence type="ECO:0000313" key="4">
    <source>
        <dbReference type="Proteomes" id="UP000504637"/>
    </source>
</evidence>
<evidence type="ECO:0008006" key="6">
    <source>
        <dbReference type="Google" id="ProtNLM"/>
    </source>
</evidence>
<evidence type="ECO:0000313" key="5">
    <source>
        <dbReference type="RefSeq" id="XP_033461973.1"/>
    </source>
</evidence>
<dbReference type="AlphaFoldDB" id="A0A6J3MDL3"/>
<dbReference type="Proteomes" id="UP000504637">
    <property type="component" value="Unplaced"/>
</dbReference>
<organism evidence="5">
    <name type="scientific">Dissoconium aciculare CBS 342.82</name>
    <dbReference type="NCBI Taxonomy" id="1314786"/>
    <lineage>
        <taxon>Eukaryota</taxon>
        <taxon>Fungi</taxon>
        <taxon>Dikarya</taxon>
        <taxon>Ascomycota</taxon>
        <taxon>Pezizomycotina</taxon>
        <taxon>Dothideomycetes</taxon>
        <taxon>Dothideomycetidae</taxon>
        <taxon>Mycosphaerellales</taxon>
        <taxon>Dissoconiaceae</taxon>
        <taxon>Dissoconium</taxon>
    </lineage>
</organism>
<protein>
    <recommendedName>
        <fullName evidence="6">Ubiquitination network signaling protein</fullName>
    </recommendedName>
</protein>
<dbReference type="OrthoDB" id="4158994at2759"/>
<feature type="transmembrane region" description="Helical" evidence="3">
    <location>
        <begin position="235"/>
        <end position="257"/>
    </location>
</feature>
<feature type="compositionally biased region" description="Low complexity" evidence="2">
    <location>
        <begin position="911"/>
        <end position="923"/>
    </location>
</feature>
<feature type="compositionally biased region" description="Polar residues" evidence="2">
    <location>
        <begin position="648"/>
        <end position="665"/>
    </location>
</feature>
<feature type="compositionally biased region" description="Low complexity" evidence="2">
    <location>
        <begin position="1013"/>
        <end position="1022"/>
    </location>
</feature>
<feature type="compositionally biased region" description="Basic and acidic residues" evidence="2">
    <location>
        <begin position="680"/>
        <end position="691"/>
    </location>
</feature>
<evidence type="ECO:0000256" key="1">
    <source>
        <dbReference type="SAM" id="Coils"/>
    </source>
</evidence>
<dbReference type="GeneID" id="54361962"/>
<feature type="transmembrane region" description="Helical" evidence="3">
    <location>
        <begin position="185"/>
        <end position="209"/>
    </location>
</feature>
<feature type="coiled-coil region" evidence="1">
    <location>
        <begin position="773"/>
        <end position="807"/>
    </location>
</feature>
<feature type="transmembrane region" description="Helical" evidence="3">
    <location>
        <begin position="289"/>
        <end position="308"/>
    </location>
</feature>
<feature type="region of interest" description="Disordered" evidence="2">
    <location>
        <begin position="876"/>
        <end position="925"/>
    </location>
</feature>
<keyword evidence="1" id="KW-0175">Coiled coil</keyword>
<feature type="compositionally biased region" description="Low complexity" evidence="2">
    <location>
        <begin position="75"/>
        <end position="89"/>
    </location>
</feature>
<feature type="compositionally biased region" description="Polar residues" evidence="2">
    <location>
        <begin position="950"/>
        <end position="962"/>
    </location>
</feature>